<sequence>MEQETQAPKATVSRRTFLSGAAAAGALAALGAMTGCSPKAKGEAKAETVANANAPTSQADWLGEAPQTSDADCTEILDFDVLVIGAGTSGYFAAASAAESGLKTLLIEKSTAGNSVRSSALGAVNSKQQQEHGVSIEPADIVNDMDHYALGQIDARLVRKWAENSGEAIDWYTDLMTENGMEVQLEWNMPEGTLYKEWATGHGTNGEYPSREQDVARILDAYITSFPGCEERFETPMESLIVEDGKVVGAYAKSKDGSIRINALRGVVVATGGYAYNQDMYAALQPTRLSCLGTFDAFPTCTGDGIKALMRIGAQMDAVHTSLTFNRCLLAQDQEVGDAYMTGANYGYYFFSSQPFLRVDHAGNRFHNESAPYDFVMNASSKRAVGDRFWHQIWDSNWQDDIYRLHTTGCSTICYHEGADHDAWPEMVDEWIAPEMESFVEAGYIQKADTLEELAEKIGITDKETFLATCERQNENFDNQQDPDFGKEPFRLTELRNPPFYGTVKSCGLTLCTLDGIMVNESLQPLGEDGAPIEGVYVIGNDQGGFYAGTYPNLAVGINAGRCATFGRMVGKALAEK</sequence>
<organism evidence="7 8">
    <name type="scientific">Raoultibacter timonensis</name>
    <dbReference type="NCBI Taxonomy" id="1907662"/>
    <lineage>
        <taxon>Bacteria</taxon>
        <taxon>Bacillati</taxon>
        <taxon>Actinomycetota</taxon>
        <taxon>Coriobacteriia</taxon>
        <taxon>Eggerthellales</taxon>
        <taxon>Eggerthellaceae</taxon>
        <taxon>Raoultibacter</taxon>
    </lineage>
</organism>
<dbReference type="PROSITE" id="PS51318">
    <property type="entry name" value="TAT"/>
    <property type="match status" value="1"/>
</dbReference>
<dbReference type="InterPro" id="IPR019546">
    <property type="entry name" value="TAT_signal_bac_arc"/>
</dbReference>
<keyword evidence="2" id="KW-0285">Flavoprotein</keyword>
<keyword evidence="5" id="KW-0732">Signal</keyword>
<dbReference type="InterPro" id="IPR003953">
    <property type="entry name" value="FAD-dep_OxRdtase_2_FAD-bd"/>
</dbReference>
<dbReference type="Gene3D" id="3.90.700.10">
    <property type="entry name" value="Succinate dehydrogenase/fumarate reductase flavoprotein, catalytic domain"/>
    <property type="match status" value="1"/>
</dbReference>
<dbReference type="InterPro" id="IPR006311">
    <property type="entry name" value="TAT_signal"/>
</dbReference>
<comment type="cofactor">
    <cofactor evidence="1">
        <name>FAD</name>
        <dbReference type="ChEBI" id="CHEBI:57692"/>
    </cofactor>
</comment>
<evidence type="ECO:0000256" key="5">
    <source>
        <dbReference type="SAM" id="SignalP"/>
    </source>
</evidence>
<dbReference type="Pfam" id="PF00890">
    <property type="entry name" value="FAD_binding_2"/>
    <property type="match status" value="1"/>
</dbReference>
<evidence type="ECO:0000256" key="3">
    <source>
        <dbReference type="ARBA" id="ARBA00022827"/>
    </source>
</evidence>
<keyword evidence="3" id="KW-0274">FAD</keyword>
<dbReference type="RefSeq" id="WP_244411598.1">
    <property type="nucleotide sequence ID" value="NZ_AP025564.1"/>
</dbReference>
<dbReference type="SUPFAM" id="SSF56425">
    <property type="entry name" value="Succinate dehydrogenase/fumarate reductase flavoprotein, catalytic domain"/>
    <property type="match status" value="1"/>
</dbReference>
<name>A0ABN6MAT5_9ACTN</name>
<dbReference type="InterPro" id="IPR027477">
    <property type="entry name" value="Succ_DH/fumarate_Rdtase_cat_sf"/>
</dbReference>
<evidence type="ECO:0000256" key="1">
    <source>
        <dbReference type="ARBA" id="ARBA00001974"/>
    </source>
</evidence>
<keyword evidence="8" id="KW-1185">Reference proteome</keyword>
<dbReference type="EMBL" id="AP025564">
    <property type="protein sequence ID" value="BDE95137.1"/>
    <property type="molecule type" value="Genomic_DNA"/>
</dbReference>
<evidence type="ECO:0000313" key="8">
    <source>
        <dbReference type="Proteomes" id="UP001320544"/>
    </source>
</evidence>
<evidence type="ECO:0000256" key="2">
    <source>
        <dbReference type="ARBA" id="ARBA00022630"/>
    </source>
</evidence>
<gene>
    <name evidence="7" type="ORF">CE91St30_04700</name>
</gene>
<dbReference type="Gene3D" id="3.50.50.60">
    <property type="entry name" value="FAD/NAD(P)-binding domain"/>
    <property type="match status" value="2"/>
</dbReference>
<protein>
    <submittedName>
        <fullName evidence="7">FAD-binding dehydrogenase</fullName>
    </submittedName>
</protein>
<dbReference type="PANTHER" id="PTHR43400">
    <property type="entry name" value="FUMARATE REDUCTASE"/>
    <property type="match status" value="1"/>
</dbReference>
<reference evidence="7 8" key="1">
    <citation type="submission" date="2022-01" db="EMBL/GenBank/DDBJ databases">
        <title>Novel bile acid biosynthetic pathways are enriched in the microbiome of centenarians.</title>
        <authorList>
            <person name="Sato Y."/>
            <person name="Atarashi K."/>
            <person name="Plichta R.D."/>
            <person name="Arai Y."/>
            <person name="Sasajima S."/>
            <person name="Kearney M.S."/>
            <person name="Suda W."/>
            <person name="Takeshita K."/>
            <person name="Sasaki T."/>
            <person name="Okamoto S."/>
            <person name="Skelly N.A."/>
            <person name="Okamura Y."/>
            <person name="Vlamakis H."/>
            <person name="Li Y."/>
            <person name="Tanoue T."/>
            <person name="Takei H."/>
            <person name="Nittono H."/>
            <person name="Narushima S."/>
            <person name="Irie J."/>
            <person name="Itoh H."/>
            <person name="Moriya K."/>
            <person name="Sugiura Y."/>
            <person name="Suematsu M."/>
            <person name="Moritoki N."/>
            <person name="Shibata S."/>
            <person name="Littman R.D."/>
            <person name="Fischbach A.M."/>
            <person name="Uwamino Y."/>
            <person name="Inoue T."/>
            <person name="Honda A."/>
            <person name="Hattori M."/>
            <person name="Murai T."/>
            <person name="Xavier J.R."/>
            <person name="Hirose N."/>
            <person name="Honda K."/>
        </authorList>
    </citation>
    <scope>NUCLEOTIDE SEQUENCE [LARGE SCALE GENOMIC DNA]</scope>
    <source>
        <strain evidence="7 8">CE91-St30</strain>
    </source>
</reference>
<dbReference type="PRINTS" id="PR00411">
    <property type="entry name" value="PNDRDTASEI"/>
</dbReference>
<accession>A0ABN6MAT5</accession>
<dbReference type="SUPFAM" id="SSF51905">
    <property type="entry name" value="FAD/NAD(P)-binding domain"/>
    <property type="match status" value="1"/>
</dbReference>
<evidence type="ECO:0000313" key="7">
    <source>
        <dbReference type="EMBL" id="BDE95137.1"/>
    </source>
</evidence>
<proteinExistence type="predicted"/>
<evidence type="ECO:0000259" key="6">
    <source>
        <dbReference type="Pfam" id="PF00890"/>
    </source>
</evidence>
<keyword evidence="4" id="KW-0560">Oxidoreductase</keyword>
<dbReference type="Proteomes" id="UP001320544">
    <property type="component" value="Chromosome"/>
</dbReference>
<dbReference type="InterPro" id="IPR050315">
    <property type="entry name" value="FAD-oxidoreductase_2"/>
</dbReference>
<dbReference type="NCBIfam" id="TIGR01409">
    <property type="entry name" value="TAT_signal_seq"/>
    <property type="match status" value="1"/>
</dbReference>
<evidence type="ECO:0000256" key="4">
    <source>
        <dbReference type="ARBA" id="ARBA00023002"/>
    </source>
</evidence>
<feature type="domain" description="FAD-dependent oxidoreductase 2 FAD-binding" evidence="6">
    <location>
        <begin position="80"/>
        <end position="553"/>
    </location>
</feature>
<feature type="signal peptide" evidence="5">
    <location>
        <begin position="1"/>
        <end position="28"/>
    </location>
</feature>
<dbReference type="PANTHER" id="PTHR43400:SF10">
    <property type="entry name" value="3-OXOSTEROID 1-DEHYDROGENASE"/>
    <property type="match status" value="1"/>
</dbReference>
<dbReference type="InterPro" id="IPR036188">
    <property type="entry name" value="FAD/NAD-bd_sf"/>
</dbReference>
<feature type="chain" id="PRO_5046176775" evidence="5">
    <location>
        <begin position="29"/>
        <end position="577"/>
    </location>
</feature>